<evidence type="ECO:0000313" key="3">
    <source>
        <dbReference type="Proteomes" id="UP000054662"/>
    </source>
</evidence>
<dbReference type="PATRIC" id="fig|45076.6.peg.1852"/>
<protein>
    <submittedName>
        <fullName evidence="2">Uncharacterized protein</fullName>
    </submittedName>
</protein>
<keyword evidence="1" id="KW-0175">Coiled coil</keyword>
<accession>A0A0W1A911</accession>
<keyword evidence="3" id="KW-1185">Reference proteome</keyword>
<evidence type="ECO:0000256" key="1">
    <source>
        <dbReference type="SAM" id="Coils"/>
    </source>
</evidence>
<dbReference type="AlphaFoldDB" id="A0A0W1A911"/>
<feature type="coiled-coil region" evidence="1">
    <location>
        <begin position="267"/>
        <end position="294"/>
    </location>
</feature>
<organism evidence="2 3">
    <name type="scientific">Legionella worsleiensis</name>
    <dbReference type="NCBI Taxonomy" id="45076"/>
    <lineage>
        <taxon>Bacteria</taxon>
        <taxon>Pseudomonadati</taxon>
        <taxon>Pseudomonadota</taxon>
        <taxon>Gammaproteobacteria</taxon>
        <taxon>Legionellales</taxon>
        <taxon>Legionellaceae</taxon>
        <taxon>Legionella</taxon>
    </lineage>
</organism>
<name>A0A0W1A911_9GAMM</name>
<dbReference type="Proteomes" id="UP000054662">
    <property type="component" value="Unassembled WGS sequence"/>
</dbReference>
<gene>
    <name evidence="2" type="ORF">Lwor_1708</name>
</gene>
<dbReference type="EMBL" id="LNZC01000022">
    <property type="protein sequence ID" value="KTD77826.1"/>
    <property type="molecule type" value="Genomic_DNA"/>
</dbReference>
<dbReference type="STRING" id="45076.Lwor_1708"/>
<comment type="caution">
    <text evidence="2">The sequence shown here is derived from an EMBL/GenBank/DDBJ whole genome shotgun (WGS) entry which is preliminary data.</text>
</comment>
<dbReference type="OrthoDB" id="5652097at2"/>
<sequence length="314" mass="36074">MTRCEELLYSLVAVMIRYHDKQPGVTLKITERDEVLLRKKTHCLAKEIMSNTEIDFKTQLQDLIEQSTKHHDDRKPFLNYLVNEIIFLKSIVDKNSSFSSGQFAAYTTQVIELVTDLKHLLANSKGTKSPIRYHNTDLSPGSTVFLDGLVDNHYYSRGQLCNSGLILKEEILDRFNLTLHAPQAELDEFAMQLCQEHQNILLIPEFTAQLTYNSIPHSAFDNEEIYQLQEQFRAQEEEQKKLHSTIAKQLLTLYQLHEQLNISTVTETRLKETVKRQEETIEHLTQKISDLESLLLPEANSSSAAGFGFFSVAL</sequence>
<proteinExistence type="predicted"/>
<evidence type="ECO:0000313" key="2">
    <source>
        <dbReference type="EMBL" id="KTD77826.1"/>
    </source>
</evidence>
<dbReference type="RefSeq" id="WP_058493503.1">
    <property type="nucleotide sequence ID" value="NZ_CBCRUR010000035.1"/>
</dbReference>
<reference evidence="2 3" key="1">
    <citation type="submission" date="2015-11" db="EMBL/GenBank/DDBJ databases">
        <title>Genomic analysis of 38 Legionella species identifies large and diverse effector repertoires.</title>
        <authorList>
            <person name="Burstein D."/>
            <person name="Amaro F."/>
            <person name="Zusman T."/>
            <person name="Lifshitz Z."/>
            <person name="Cohen O."/>
            <person name="Gilbert J.A."/>
            <person name="Pupko T."/>
            <person name="Shuman H.A."/>
            <person name="Segal G."/>
        </authorList>
    </citation>
    <scope>NUCLEOTIDE SEQUENCE [LARGE SCALE GENOMIC DNA]</scope>
    <source>
        <strain evidence="2 3">ATCC 49508</strain>
    </source>
</reference>